<reference evidence="1 2" key="1">
    <citation type="submission" date="2017-07" db="EMBL/GenBank/DDBJ databases">
        <title>Phylogenetic study on the rhizospheric bacterium Ochrobactrum sp. A44.</title>
        <authorList>
            <person name="Krzyzanowska D.M."/>
            <person name="Ossowicki A."/>
            <person name="Rajewska M."/>
            <person name="Maciag T."/>
            <person name="Kaczynski Z."/>
            <person name="Czerwicka M."/>
            <person name="Jafra S."/>
        </authorList>
    </citation>
    <scope>NUCLEOTIDE SEQUENCE [LARGE SCALE GENOMIC DNA]</scope>
    <source>
        <strain evidence="1 2">DSM 7216</strain>
    </source>
</reference>
<dbReference type="Proteomes" id="UP000215590">
    <property type="component" value="Unassembled WGS sequence"/>
</dbReference>
<name>A0A256FTQ1_9HYPH</name>
<comment type="caution">
    <text evidence="1">The sequence shown here is derived from an EMBL/GenBank/DDBJ whole genome shotgun (WGS) entry which is preliminary data.</text>
</comment>
<dbReference type="AlphaFoldDB" id="A0A256FTQ1"/>
<sequence>MEADYKNQVSVVLLNADKISLNDALNVERALSGRNKSFSGAVSLIFFLCNLGRNDPTPYNLQGIKGRSNIYNLNSDELMAA</sequence>
<organism evidence="1 2">
    <name type="scientific">Brucella thiophenivorans</name>
    <dbReference type="NCBI Taxonomy" id="571255"/>
    <lineage>
        <taxon>Bacteria</taxon>
        <taxon>Pseudomonadati</taxon>
        <taxon>Pseudomonadota</taxon>
        <taxon>Alphaproteobacteria</taxon>
        <taxon>Hyphomicrobiales</taxon>
        <taxon>Brucellaceae</taxon>
        <taxon>Brucella/Ochrobactrum group</taxon>
        <taxon>Brucella</taxon>
    </lineage>
</organism>
<gene>
    <name evidence="1" type="ORF">CEV31_4267</name>
</gene>
<accession>A0A256FTQ1</accession>
<keyword evidence="2" id="KW-1185">Reference proteome</keyword>
<evidence type="ECO:0000313" key="2">
    <source>
        <dbReference type="Proteomes" id="UP000215590"/>
    </source>
</evidence>
<dbReference type="EMBL" id="NNRJ01000027">
    <property type="protein sequence ID" value="OYR18255.1"/>
    <property type="molecule type" value="Genomic_DNA"/>
</dbReference>
<proteinExistence type="predicted"/>
<evidence type="ECO:0000313" key="1">
    <source>
        <dbReference type="EMBL" id="OYR18255.1"/>
    </source>
</evidence>
<protein>
    <submittedName>
        <fullName evidence="1">Uncharacterized protein</fullName>
    </submittedName>
</protein>